<dbReference type="OrthoDB" id="9809586at2"/>
<dbReference type="GO" id="GO:0044877">
    <property type="term" value="F:protein-containing complex binding"/>
    <property type="evidence" value="ECO:0007669"/>
    <property type="project" value="TreeGrafter"/>
</dbReference>
<organism evidence="2 3">
    <name type="scientific">Leptolinea tardivitalis</name>
    <dbReference type="NCBI Taxonomy" id="229920"/>
    <lineage>
        <taxon>Bacteria</taxon>
        <taxon>Bacillati</taxon>
        <taxon>Chloroflexota</taxon>
        <taxon>Anaerolineae</taxon>
        <taxon>Anaerolineales</taxon>
        <taxon>Anaerolineaceae</taxon>
        <taxon>Leptolinea</taxon>
    </lineage>
</organism>
<dbReference type="AlphaFoldDB" id="A0A0P6WR12"/>
<dbReference type="Proteomes" id="UP000050430">
    <property type="component" value="Unassembled WGS sequence"/>
</dbReference>
<sequence>MILVTGGTGFIGQHLVRQLIMQGYEVRLLLRPSPKSPNLPTGLPVQVAVSSLNDSRGLRAALKGINTVIHLAGTEALGVKSDLDGVDIDGTRALTEASREAGIDRFFYMSHLGADKASAFPVFKAKAIAENLIIHSGVPYTIFRSAVVYGPNDHFTNDFARIIEISPSVLLIPGDGSNLLQPIWIQDLVTCLIIALENPDSLGQTYQIGGGETLSFLSIIQIIMDRIDLHRRIIPIMPGYLRVLSVWLEQSRRFPISTYWIDYLAVDRTCPLDSLSRNFNLIPARFHQSLDYL</sequence>
<dbReference type="STRING" id="229920.ADM99_11515"/>
<evidence type="ECO:0000313" key="3">
    <source>
        <dbReference type="Proteomes" id="UP000050430"/>
    </source>
</evidence>
<gene>
    <name evidence="2" type="ORF">ADM99_11515</name>
</gene>
<keyword evidence="3" id="KW-1185">Reference proteome</keyword>
<protein>
    <recommendedName>
        <fullName evidence="1">NAD(P)-binding domain-containing protein</fullName>
    </recommendedName>
</protein>
<dbReference type="RefSeq" id="WP_062423444.1">
    <property type="nucleotide sequence ID" value="NZ_BBYA01000015.1"/>
</dbReference>
<name>A0A0P6WR12_9CHLR</name>
<accession>A0A0P6WR12</accession>
<dbReference type="InterPro" id="IPR016040">
    <property type="entry name" value="NAD(P)-bd_dom"/>
</dbReference>
<dbReference type="Pfam" id="PF13460">
    <property type="entry name" value="NAD_binding_10"/>
    <property type="match status" value="1"/>
</dbReference>
<dbReference type="InterPro" id="IPR051207">
    <property type="entry name" value="ComplexI_NDUFA9_subunit"/>
</dbReference>
<evidence type="ECO:0000259" key="1">
    <source>
        <dbReference type="Pfam" id="PF13460"/>
    </source>
</evidence>
<dbReference type="PANTHER" id="PTHR12126">
    <property type="entry name" value="NADH-UBIQUINONE OXIDOREDUCTASE 39 KDA SUBUNIT-RELATED"/>
    <property type="match status" value="1"/>
</dbReference>
<dbReference type="Gene3D" id="3.40.50.720">
    <property type="entry name" value="NAD(P)-binding Rossmann-like Domain"/>
    <property type="match status" value="1"/>
</dbReference>
<dbReference type="PANTHER" id="PTHR12126:SF11">
    <property type="entry name" value="NADH DEHYDROGENASE [UBIQUINONE] 1 ALPHA SUBCOMPLEX SUBUNIT 9, MITOCHONDRIAL"/>
    <property type="match status" value="1"/>
</dbReference>
<dbReference type="InterPro" id="IPR036291">
    <property type="entry name" value="NAD(P)-bd_dom_sf"/>
</dbReference>
<comment type="caution">
    <text evidence="2">The sequence shown here is derived from an EMBL/GenBank/DDBJ whole genome shotgun (WGS) entry which is preliminary data.</text>
</comment>
<reference evidence="2 3" key="1">
    <citation type="submission" date="2015-07" db="EMBL/GenBank/DDBJ databases">
        <title>Genome sequence of Leptolinea tardivitalis DSM 16556.</title>
        <authorList>
            <person name="Hemp J."/>
            <person name="Ward L.M."/>
            <person name="Pace L.A."/>
            <person name="Fischer W.W."/>
        </authorList>
    </citation>
    <scope>NUCLEOTIDE SEQUENCE [LARGE SCALE GENOMIC DNA]</scope>
    <source>
        <strain evidence="2 3">YMTK-2</strain>
    </source>
</reference>
<proteinExistence type="predicted"/>
<dbReference type="SUPFAM" id="SSF51735">
    <property type="entry name" value="NAD(P)-binding Rossmann-fold domains"/>
    <property type="match status" value="1"/>
</dbReference>
<dbReference type="EMBL" id="LGCK01000011">
    <property type="protein sequence ID" value="KPL71319.1"/>
    <property type="molecule type" value="Genomic_DNA"/>
</dbReference>
<evidence type="ECO:0000313" key="2">
    <source>
        <dbReference type="EMBL" id="KPL71319.1"/>
    </source>
</evidence>
<feature type="domain" description="NAD(P)-binding" evidence="1">
    <location>
        <begin position="6"/>
        <end position="146"/>
    </location>
</feature>